<proteinExistence type="predicted"/>
<keyword evidence="1" id="KW-0479">Metal-binding</keyword>
<feature type="region of interest" description="Disordered" evidence="2">
    <location>
        <begin position="405"/>
        <end position="427"/>
    </location>
</feature>
<keyword evidence="1" id="KW-0862">Zinc</keyword>
<sequence length="427" mass="46942">MKRDRAVKSLSVDTLMSDSDAEDQHPSDSLIVGKAAARAGRKKSRRSVEFDAATAATVASPPGNGNKTEDLAVQEKRRGSALPAPLGVIVVEDQEAKAEAEGRAQLLRASRYFDDNFEASGIRCFRCGESGHVAKDCNQAEKQKPCNLCAQYGHVQRHCPNALCFRCQRPGHMARDCPNKKEDIDNAVVCLRCGRGDCESAGKADFVRAEGGCTQDYSAQDLARVRCYVCFKVGHLCCRDTTAPLPSKVSCYNCGRTGHTGEECSASLVGHARNERMFNSYGNGGSQRHSWPPQNHHDLPQYYEHDRRAVHYGGATANGRTLLQYDDITAQQGRSFTQGPYGRGATYQQQSYNQAPYQYPPKYQGSTLTAQLNLSRTGGFQQQHVRFLGDDSYQDPDQIQAAIAGHSHSRNGQYGAPQAHMGGHRRY</sequence>
<dbReference type="EMBL" id="JALJOQ010000265">
    <property type="protein sequence ID" value="KAK9786699.1"/>
    <property type="molecule type" value="Genomic_DNA"/>
</dbReference>
<dbReference type="SUPFAM" id="SSF57756">
    <property type="entry name" value="Retrovirus zinc finger-like domains"/>
    <property type="match status" value="3"/>
</dbReference>
<organism evidence="4 5">
    <name type="scientific">Symbiochloris irregularis</name>
    <dbReference type="NCBI Taxonomy" id="706552"/>
    <lineage>
        <taxon>Eukaryota</taxon>
        <taxon>Viridiplantae</taxon>
        <taxon>Chlorophyta</taxon>
        <taxon>core chlorophytes</taxon>
        <taxon>Trebouxiophyceae</taxon>
        <taxon>Trebouxiales</taxon>
        <taxon>Trebouxiaceae</taxon>
        <taxon>Symbiochloris</taxon>
    </lineage>
</organism>
<evidence type="ECO:0000256" key="2">
    <source>
        <dbReference type="SAM" id="MobiDB-lite"/>
    </source>
</evidence>
<dbReference type="Gene3D" id="4.10.60.10">
    <property type="entry name" value="Zinc finger, CCHC-type"/>
    <property type="match status" value="3"/>
</dbReference>
<accession>A0AAW1NHA1</accession>
<keyword evidence="5" id="KW-1185">Reference proteome</keyword>
<dbReference type="InterPro" id="IPR001878">
    <property type="entry name" value="Znf_CCHC"/>
</dbReference>
<feature type="region of interest" description="Disordered" evidence="2">
    <location>
        <begin position="1"/>
        <end position="69"/>
    </location>
</feature>
<gene>
    <name evidence="4" type="ORF">WJX73_010188</name>
</gene>
<name>A0AAW1NHA1_9CHLO</name>
<evidence type="ECO:0000313" key="4">
    <source>
        <dbReference type="EMBL" id="KAK9786699.1"/>
    </source>
</evidence>
<evidence type="ECO:0000313" key="5">
    <source>
        <dbReference type="Proteomes" id="UP001465755"/>
    </source>
</evidence>
<reference evidence="4 5" key="1">
    <citation type="journal article" date="2024" name="Nat. Commun.">
        <title>Phylogenomics reveals the evolutionary origins of lichenization in chlorophyte algae.</title>
        <authorList>
            <person name="Puginier C."/>
            <person name="Libourel C."/>
            <person name="Otte J."/>
            <person name="Skaloud P."/>
            <person name="Haon M."/>
            <person name="Grisel S."/>
            <person name="Petersen M."/>
            <person name="Berrin J.G."/>
            <person name="Delaux P.M."/>
            <person name="Dal Grande F."/>
            <person name="Keller J."/>
        </authorList>
    </citation>
    <scope>NUCLEOTIDE SEQUENCE [LARGE SCALE GENOMIC DNA]</scope>
    <source>
        <strain evidence="4 5">SAG 2036</strain>
    </source>
</reference>
<dbReference type="PROSITE" id="PS50158">
    <property type="entry name" value="ZF_CCHC"/>
    <property type="match status" value="3"/>
</dbReference>
<dbReference type="SMART" id="SM00343">
    <property type="entry name" value="ZnF_C2HC"/>
    <property type="match status" value="5"/>
</dbReference>
<evidence type="ECO:0000259" key="3">
    <source>
        <dbReference type="PROSITE" id="PS50158"/>
    </source>
</evidence>
<dbReference type="InterPro" id="IPR036875">
    <property type="entry name" value="Znf_CCHC_sf"/>
</dbReference>
<feature type="domain" description="CCHC-type" evidence="3">
    <location>
        <begin position="123"/>
        <end position="139"/>
    </location>
</feature>
<dbReference type="PANTHER" id="PTHR46978">
    <property type="entry name" value="ZINC KNUCKLE (CCHC-TYPE) FAMILY PROTEIN"/>
    <property type="match status" value="1"/>
</dbReference>
<dbReference type="GO" id="GO:0003676">
    <property type="term" value="F:nucleic acid binding"/>
    <property type="evidence" value="ECO:0007669"/>
    <property type="project" value="InterPro"/>
</dbReference>
<dbReference type="AlphaFoldDB" id="A0AAW1NHA1"/>
<comment type="caution">
    <text evidence="4">The sequence shown here is derived from an EMBL/GenBank/DDBJ whole genome shotgun (WGS) entry which is preliminary data.</text>
</comment>
<dbReference type="PANTHER" id="PTHR46978:SF1">
    <property type="entry name" value="ZINC KNUCKLE (CCHC-TYPE) FAMILY PROTEIN"/>
    <property type="match status" value="1"/>
</dbReference>
<keyword evidence="1" id="KW-0863">Zinc-finger</keyword>
<dbReference type="Proteomes" id="UP001465755">
    <property type="component" value="Unassembled WGS sequence"/>
</dbReference>
<dbReference type="GO" id="GO:0008270">
    <property type="term" value="F:zinc ion binding"/>
    <property type="evidence" value="ECO:0007669"/>
    <property type="project" value="UniProtKB-KW"/>
</dbReference>
<dbReference type="Pfam" id="PF00098">
    <property type="entry name" value="zf-CCHC"/>
    <property type="match status" value="3"/>
</dbReference>
<feature type="domain" description="CCHC-type" evidence="3">
    <location>
        <begin position="164"/>
        <end position="179"/>
    </location>
</feature>
<feature type="domain" description="CCHC-type" evidence="3">
    <location>
        <begin position="251"/>
        <end position="264"/>
    </location>
</feature>
<protein>
    <recommendedName>
        <fullName evidence="3">CCHC-type domain-containing protein</fullName>
    </recommendedName>
</protein>
<evidence type="ECO:0000256" key="1">
    <source>
        <dbReference type="PROSITE-ProRule" id="PRU00047"/>
    </source>
</evidence>